<protein>
    <submittedName>
        <fullName evidence="5">Copper resistance protein CopC</fullName>
    </submittedName>
</protein>
<keyword evidence="2" id="KW-0186">Copper</keyword>
<reference evidence="5 6" key="1">
    <citation type="submission" date="2017-08" db="EMBL/GenBank/DDBJ databases">
        <title>Infants hospitalized years apart are colonized by the same room-sourced microbial strains.</title>
        <authorList>
            <person name="Brooks B."/>
            <person name="Olm M.R."/>
            <person name="Firek B.A."/>
            <person name="Baker R."/>
            <person name="Thomas B.C."/>
            <person name="Morowitz M.J."/>
            <person name="Banfield J.F."/>
        </authorList>
    </citation>
    <scope>NUCLEOTIDE SEQUENCE [LARGE SCALE GENOMIC DNA]</scope>
    <source>
        <strain evidence="5">S2_005_003_R2_47</strain>
    </source>
</reference>
<dbReference type="GO" id="GO:0046688">
    <property type="term" value="P:response to copper ion"/>
    <property type="evidence" value="ECO:0007669"/>
    <property type="project" value="InterPro"/>
</dbReference>
<feature type="domain" description="CopC" evidence="4">
    <location>
        <begin position="28"/>
        <end position="120"/>
    </location>
</feature>
<evidence type="ECO:0000256" key="1">
    <source>
        <dbReference type="ARBA" id="ARBA00022729"/>
    </source>
</evidence>
<dbReference type="Pfam" id="PF04234">
    <property type="entry name" value="CopC"/>
    <property type="match status" value="1"/>
</dbReference>
<name>A0A2W5MM38_SPHMC</name>
<feature type="chain" id="PRO_5015844467" evidence="3">
    <location>
        <begin position="27"/>
        <end position="125"/>
    </location>
</feature>
<evidence type="ECO:0000313" key="5">
    <source>
        <dbReference type="EMBL" id="PZQ20967.1"/>
    </source>
</evidence>
<dbReference type="Proteomes" id="UP000248597">
    <property type="component" value="Unassembled WGS sequence"/>
</dbReference>
<accession>A0A2W5MM38</accession>
<feature type="signal peptide" evidence="3">
    <location>
        <begin position="1"/>
        <end position="26"/>
    </location>
</feature>
<dbReference type="SUPFAM" id="SSF81296">
    <property type="entry name" value="E set domains"/>
    <property type="match status" value="1"/>
</dbReference>
<dbReference type="Gene3D" id="2.60.40.1220">
    <property type="match status" value="1"/>
</dbReference>
<evidence type="ECO:0000259" key="4">
    <source>
        <dbReference type="Pfam" id="PF04234"/>
    </source>
</evidence>
<dbReference type="InterPro" id="IPR014756">
    <property type="entry name" value="Ig_E-set"/>
</dbReference>
<organism evidence="5 6">
    <name type="scientific">Sphingopyxis macrogoltabida</name>
    <name type="common">Sphingomonas macrogoltabidus</name>
    <dbReference type="NCBI Taxonomy" id="33050"/>
    <lineage>
        <taxon>Bacteria</taxon>
        <taxon>Pseudomonadati</taxon>
        <taxon>Pseudomonadota</taxon>
        <taxon>Alphaproteobacteria</taxon>
        <taxon>Sphingomonadales</taxon>
        <taxon>Sphingomonadaceae</taxon>
        <taxon>Sphingopyxis</taxon>
    </lineage>
</organism>
<evidence type="ECO:0000313" key="6">
    <source>
        <dbReference type="Proteomes" id="UP000248597"/>
    </source>
</evidence>
<sequence>MTRPSPLPLAAIAAAALALLPAAALAQAKLVASTPAANARVAKAPSIQLRFSEPVSAATVRAELVMTAMPGMTDHPPMKIGIAAALGKDRRSMTLTPKRALVPGTYRVTWSATGSDGSTFSFSVR</sequence>
<dbReference type="InterPro" id="IPR007348">
    <property type="entry name" value="CopC_dom"/>
</dbReference>
<comment type="caution">
    <text evidence="5">The sequence shown here is derived from an EMBL/GenBank/DDBJ whole genome shotgun (WGS) entry which is preliminary data.</text>
</comment>
<dbReference type="EMBL" id="QFPJ01000040">
    <property type="protein sequence ID" value="PZQ20967.1"/>
    <property type="molecule type" value="Genomic_DNA"/>
</dbReference>
<dbReference type="GO" id="GO:0005507">
    <property type="term" value="F:copper ion binding"/>
    <property type="evidence" value="ECO:0007669"/>
    <property type="project" value="InterPro"/>
</dbReference>
<proteinExistence type="predicted"/>
<keyword evidence="1 3" id="KW-0732">Signal</keyword>
<dbReference type="GO" id="GO:0042597">
    <property type="term" value="C:periplasmic space"/>
    <property type="evidence" value="ECO:0007669"/>
    <property type="project" value="InterPro"/>
</dbReference>
<dbReference type="InterPro" id="IPR014755">
    <property type="entry name" value="Cu-Rt/internalin_Ig-like"/>
</dbReference>
<evidence type="ECO:0000256" key="3">
    <source>
        <dbReference type="SAM" id="SignalP"/>
    </source>
</evidence>
<gene>
    <name evidence="5" type="ORF">DI569_13625</name>
</gene>
<dbReference type="AlphaFoldDB" id="A0A2W5MM38"/>
<evidence type="ECO:0000256" key="2">
    <source>
        <dbReference type="ARBA" id="ARBA00023008"/>
    </source>
</evidence>